<evidence type="ECO:0000259" key="13">
    <source>
        <dbReference type="Pfam" id="PF02770"/>
    </source>
</evidence>
<evidence type="ECO:0000256" key="10">
    <source>
        <dbReference type="ARBA" id="ARBA00023098"/>
    </source>
</evidence>
<evidence type="ECO:0000259" key="15">
    <source>
        <dbReference type="Pfam" id="PF22924"/>
    </source>
</evidence>
<evidence type="ECO:0000313" key="16">
    <source>
        <dbReference type="EMBL" id="CAD7195363.1"/>
    </source>
</evidence>
<evidence type="ECO:0000256" key="3">
    <source>
        <dbReference type="ARBA" id="ARBA00004846"/>
    </source>
</evidence>
<dbReference type="PANTHER" id="PTHR10909">
    <property type="entry name" value="ELECTRON TRANSPORT OXIDOREDUCTASE"/>
    <property type="match status" value="1"/>
</dbReference>
<comment type="subcellular location">
    <subcellularLocation>
        <location evidence="2">Peroxisome</location>
    </subcellularLocation>
</comment>
<feature type="domain" description="Acyl-CoA oxidase C-terminal" evidence="12">
    <location>
        <begin position="716"/>
        <end position="795"/>
    </location>
</feature>
<evidence type="ECO:0000256" key="6">
    <source>
        <dbReference type="ARBA" id="ARBA00022630"/>
    </source>
</evidence>
<dbReference type="InterPro" id="IPR055060">
    <property type="entry name" value="ACOX_C_alpha1"/>
</dbReference>
<dbReference type="GO" id="GO:0055088">
    <property type="term" value="P:lipid homeostasis"/>
    <property type="evidence" value="ECO:0007669"/>
    <property type="project" value="TreeGrafter"/>
</dbReference>
<keyword evidence="9" id="KW-0560">Oxidoreductase</keyword>
<evidence type="ECO:0000259" key="12">
    <source>
        <dbReference type="Pfam" id="PF01756"/>
    </source>
</evidence>
<dbReference type="Pfam" id="PF01756">
    <property type="entry name" value="ACOX"/>
    <property type="match status" value="1"/>
</dbReference>
<name>A0A7R8VC41_TIMDO</name>
<dbReference type="AlphaFoldDB" id="A0A7R8VC41"/>
<dbReference type="GO" id="GO:0005504">
    <property type="term" value="F:fatty acid binding"/>
    <property type="evidence" value="ECO:0007669"/>
    <property type="project" value="TreeGrafter"/>
</dbReference>
<dbReference type="Gene3D" id="2.40.110.10">
    <property type="entry name" value="Butyryl-CoA Dehydrogenase, subunit A, domain 2"/>
    <property type="match status" value="1"/>
</dbReference>
<proteinExistence type="inferred from homology"/>
<evidence type="ECO:0000256" key="1">
    <source>
        <dbReference type="ARBA" id="ARBA00001974"/>
    </source>
</evidence>
<keyword evidence="6" id="KW-0285">Flavoprotein</keyword>
<gene>
    <name evidence="16" type="ORF">TDIB3V08_LOCUS1747</name>
</gene>
<feature type="domain" description="Acyl-coenzyme A oxidase N-terminal" evidence="14">
    <location>
        <begin position="220"/>
        <end position="326"/>
    </location>
</feature>
<dbReference type="GO" id="GO:0071949">
    <property type="term" value="F:FAD binding"/>
    <property type="evidence" value="ECO:0007669"/>
    <property type="project" value="InterPro"/>
</dbReference>
<protein>
    <recommendedName>
        <fullName evidence="5">acyl-CoA oxidase</fullName>
        <ecNumber evidence="5">1.3.3.6</ecNumber>
    </recommendedName>
</protein>
<dbReference type="Gene3D" id="1.10.540.10">
    <property type="entry name" value="Acyl-CoA dehydrogenase/oxidase, N-terminal domain"/>
    <property type="match status" value="1"/>
</dbReference>
<dbReference type="GO" id="GO:0005777">
    <property type="term" value="C:peroxisome"/>
    <property type="evidence" value="ECO:0007669"/>
    <property type="project" value="UniProtKB-SubCell"/>
</dbReference>
<dbReference type="GO" id="GO:0033540">
    <property type="term" value="P:fatty acid beta-oxidation using acyl-CoA oxidase"/>
    <property type="evidence" value="ECO:0007669"/>
    <property type="project" value="TreeGrafter"/>
</dbReference>
<comment type="pathway">
    <text evidence="3">Lipid metabolism; peroxisomal fatty acid beta-oxidation.</text>
</comment>
<dbReference type="InterPro" id="IPR012258">
    <property type="entry name" value="Acyl-CoA_oxidase"/>
</dbReference>
<evidence type="ECO:0000256" key="8">
    <source>
        <dbReference type="ARBA" id="ARBA00022832"/>
    </source>
</evidence>
<keyword evidence="8" id="KW-0276">Fatty acid metabolism</keyword>
<dbReference type="InterPro" id="IPR002655">
    <property type="entry name" value="Acyl-CoA_oxidase_C"/>
</dbReference>
<sequence length="798" mass="88968">MAKNHIIPILLQHSVEGGTSTTLRNEVNDDNEVLAIRSTAALARRIYFKNITATVDSDNWFLYVDLGSFGKGSNATMFKKSSLWETLSNNELNIIQILSLPHNEEVITLMPLQSFANEYLLCSSSFATDLQLSISQLPVSIGETHRLIFRDRPNLSLWIFVRDRPMAFNLRSSSIASIAIIAREWKITPSSPKRGSNLNLHVLGSLAQHETGALANYAIKAEKLFLSDPELMDDVPAEYLSHKEKYELSIKKSCKLFKKVSQLRDEGGGDMEMFKQMLSGMLGSAILKDGNPFALHYVMFVPTIMGQGTLEQQALWMGRAWNCEIIGTYAQTELGHGTFIRGLETTAHYNPKTREFIINSPTLTSYKWWPGGLGQTANYAIVVAQLYTNGACQGIHPFIVQLRDEDTHKPMQGIKIGEIGTKLGMNATNNGYLGFDKVRIPRENMLMKNAQVLEDGTYVKSPSDKLTYGTMMFVRVVIVQDVASYLSKAVTIAVRYSAVRRQSELKPGEPEPQIMDYRTQQYKLFPNIASCLAMRFAAMWLWNLYNNITSELEEGDMERLPELHALACCLKSVCSADGAKAIETCRLACGGHGYMTCSNLPATYGLVTAACTYEGENTVLLLQTARYLMKAWHQATSGIKLTPTVAYLQSAVTSDISRHWEHSLQGIVRAHQDVAAGKIKLAATNMDRRIRGGISPEDAWNNTSIELTQCAEFSGASRDDINNLQAWLETLLAQIRPNAVSIVDSFDICDEVLSSALGARDGRVYERLFEEAAKSPLNKEPVNKSFHKYLKPFLKSNL</sequence>
<dbReference type="PANTHER" id="PTHR10909:SF250">
    <property type="entry name" value="PEROXISOMAL ACYL-COENZYME A OXIDASE 1"/>
    <property type="match status" value="1"/>
</dbReference>
<dbReference type="FunFam" id="2.40.110.10:FF:000003">
    <property type="entry name" value="Acyl-coenzyme A oxidase"/>
    <property type="match status" value="1"/>
</dbReference>
<accession>A0A7R8VC41</accession>
<dbReference type="GO" id="GO:0003997">
    <property type="term" value="F:acyl-CoA oxidase activity"/>
    <property type="evidence" value="ECO:0007669"/>
    <property type="project" value="UniProtKB-EC"/>
</dbReference>
<dbReference type="Pfam" id="PF14749">
    <property type="entry name" value="Acyl-CoA_ox_N"/>
    <property type="match status" value="1"/>
</dbReference>
<dbReference type="FunFam" id="1.20.140.10:FF:000005">
    <property type="entry name" value="Acyl-coenzyme A oxidase"/>
    <property type="match status" value="1"/>
</dbReference>
<dbReference type="SUPFAM" id="SSF56645">
    <property type="entry name" value="Acyl-CoA dehydrogenase NM domain-like"/>
    <property type="match status" value="1"/>
</dbReference>
<reference evidence="16" key="1">
    <citation type="submission" date="2020-11" db="EMBL/GenBank/DDBJ databases">
        <authorList>
            <person name="Tran Van P."/>
        </authorList>
    </citation>
    <scope>NUCLEOTIDE SEQUENCE</scope>
</reference>
<comment type="cofactor">
    <cofactor evidence="1">
        <name>FAD</name>
        <dbReference type="ChEBI" id="CHEBI:57692"/>
    </cofactor>
</comment>
<dbReference type="SUPFAM" id="SSF47203">
    <property type="entry name" value="Acyl-CoA dehydrogenase C-terminal domain-like"/>
    <property type="match status" value="2"/>
</dbReference>
<evidence type="ECO:0000256" key="9">
    <source>
        <dbReference type="ARBA" id="ARBA00023002"/>
    </source>
</evidence>
<organism evidence="16">
    <name type="scientific">Timema douglasi</name>
    <name type="common">Walking stick</name>
    <dbReference type="NCBI Taxonomy" id="61478"/>
    <lineage>
        <taxon>Eukaryota</taxon>
        <taxon>Metazoa</taxon>
        <taxon>Ecdysozoa</taxon>
        <taxon>Arthropoda</taxon>
        <taxon>Hexapoda</taxon>
        <taxon>Insecta</taxon>
        <taxon>Pterygota</taxon>
        <taxon>Neoptera</taxon>
        <taxon>Polyneoptera</taxon>
        <taxon>Phasmatodea</taxon>
        <taxon>Timematodea</taxon>
        <taxon>Timematoidea</taxon>
        <taxon>Timematidae</taxon>
        <taxon>Timema</taxon>
    </lineage>
</organism>
<feature type="domain" description="Acyl-CoA oxidase/dehydrogenase middle" evidence="13">
    <location>
        <begin position="329"/>
        <end position="438"/>
    </location>
</feature>
<dbReference type="InterPro" id="IPR006091">
    <property type="entry name" value="Acyl-CoA_Oxase/DH_mid-dom"/>
</dbReference>
<evidence type="ECO:0000259" key="14">
    <source>
        <dbReference type="Pfam" id="PF14749"/>
    </source>
</evidence>
<dbReference type="Pfam" id="PF02770">
    <property type="entry name" value="Acyl-CoA_dh_M"/>
    <property type="match status" value="1"/>
</dbReference>
<feature type="domain" description="Acyl-CoA oxidase C-alpha1" evidence="15">
    <location>
        <begin position="468"/>
        <end position="629"/>
    </location>
</feature>
<dbReference type="InterPro" id="IPR036250">
    <property type="entry name" value="AcylCo_DH-like_C"/>
</dbReference>
<dbReference type="InterPro" id="IPR029320">
    <property type="entry name" value="Acyl-CoA_ox_N"/>
</dbReference>
<keyword evidence="11" id="KW-0576">Peroxisome</keyword>
<dbReference type="InterPro" id="IPR046373">
    <property type="entry name" value="Acyl-CoA_Oxase/DH_mid-dom_sf"/>
</dbReference>
<dbReference type="Pfam" id="PF22924">
    <property type="entry name" value="ACOX_C_alpha1"/>
    <property type="match status" value="1"/>
</dbReference>
<dbReference type="Gene3D" id="1.20.140.10">
    <property type="entry name" value="Butyryl-CoA Dehydrogenase, subunit A, domain 3"/>
    <property type="match status" value="1"/>
</dbReference>
<dbReference type="EMBL" id="OA564722">
    <property type="protein sequence ID" value="CAD7195363.1"/>
    <property type="molecule type" value="Genomic_DNA"/>
</dbReference>
<evidence type="ECO:0000256" key="7">
    <source>
        <dbReference type="ARBA" id="ARBA00022827"/>
    </source>
</evidence>
<evidence type="ECO:0000256" key="4">
    <source>
        <dbReference type="ARBA" id="ARBA00006288"/>
    </source>
</evidence>
<evidence type="ECO:0000256" key="2">
    <source>
        <dbReference type="ARBA" id="ARBA00004275"/>
    </source>
</evidence>
<dbReference type="EC" id="1.3.3.6" evidence="5"/>
<dbReference type="InterPro" id="IPR009100">
    <property type="entry name" value="AcylCoA_DH/oxidase_NM_dom_sf"/>
</dbReference>
<keyword evidence="10" id="KW-0443">Lipid metabolism</keyword>
<evidence type="ECO:0000256" key="5">
    <source>
        <dbReference type="ARBA" id="ARBA00012870"/>
    </source>
</evidence>
<comment type="similarity">
    <text evidence="4">Belongs to the acyl-CoA oxidase family.</text>
</comment>
<dbReference type="InterPro" id="IPR037069">
    <property type="entry name" value="AcylCoA_DH/ox_N_sf"/>
</dbReference>
<evidence type="ECO:0000256" key="11">
    <source>
        <dbReference type="ARBA" id="ARBA00023140"/>
    </source>
</evidence>
<keyword evidence="7" id="KW-0274">FAD</keyword>